<keyword evidence="13" id="KW-0391">Immunity</keyword>
<evidence type="ECO:0000256" key="24">
    <source>
        <dbReference type="PIRSR" id="PIRSR621190-2"/>
    </source>
</evidence>
<evidence type="ECO:0000313" key="32">
    <source>
        <dbReference type="Proteomes" id="UP000005447"/>
    </source>
</evidence>
<dbReference type="SMART" id="SM00235">
    <property type="entry name" value="ZnMc"/>
    <property type="match status" value="1"/>
</dbReference>
<evidence type="ECO:0000256" key="12">
    <source>
        <dbReference type="ARBA" id="ARBA00022837"/>
    </source>
</evidence>
<feature type="binding site" evidence="24">
    <location>
        <position position="170"/>
    </location>
    <ligand>
        <name>Zn(2+)</name>
        <dbReference type="ChEBI" id="CHEBI:29105"/>
        <label>1</label>
    </ligand>
</feature>
<dbReference type="GO" id="GO:0031334">
    <property type="term" value="P:positive regulation of protein-containing complex assembly"/>
    <property type="evidence" value="ECO:0007669"/>
    <property type="project" value="Ensembl"/>
</dbReference>
<evidence type="ECO:0000256" key="8">
    <source>
        <dbReference type="ARBA" id="ARBA00022729"/>
    </source>
</evidence>
<evidence type="ECO:0000256" key="17">
    <source>
        <dbReference type="ARBA" id="ARBA00023157"/>
    </source>
</evidence>
<dbReference type="CDD" id="cd00094">
    <property type="entry name" value="HX"/>
    <property type="match status" value="1"/>
</dbReference>
<dbReference type="Ensembl" id="ENSCPOT00000047407.1">
    <property type="protein sequence ID" value="ENSCPOP00000023047.1"/>
    <property type="gene ID" value="ENSCPOG00000033163.1"/>
</dbReference>
<keyword evidence="6" id="KW-0645">Protease</keyword>
<feature type="binding site" evidence="24">
    <location>
        <position position="160"/>
    </location>
    <ligand>
        <name>Ca(2+)</name>
        <dbReference type="ChEBI" id="CHEBI:29108"/>
        <label>2</label>
    </ligand>
</feature>
<dbReference type="FunCoup" id="A0A286XCC1">
    <property type="interactions" value="149"/>
</dbReference>
<evidence type="ECO:0000256" key="5">
    <source>
        <dbReference type="ARBA" id="ARBA00022588"/>
    </source>
</evidence>
<keyword evidence="11 23" id="KW-0862">Zinc</keyword>
<dbReference type="InterPro" id="IPR036365">
    <property type="entry name" value="PGBD-like_sf"/>
</dbReference>
<dbReference type="InterPro" id="IPR021190">
    <property type="entry name" value="Pept_M10A"/>
</dbReference>
<evidence type="ECO:0000256" key="10">
    <source>
        <dbReference type="ARBA" id="ARBA00022801"/>
    </source>
</evidence>
<keyword evidence="10" id="KW-0378">Hydrolase</keyword>
<evidence type="ECO:0000256" key="3">
    <source>
        <dbReference type="ARBA" id="ARBA00022525"/>
    </source>
</evidence>
<dbReference type="GO" id="GO:0030163">
    <property type="term" value="P:protein catabolic process"/>
    <property type="evidence" value="ECO:0007669"/>
    <property type="project" value="Ensembl"/>
</dbReference>
<comment type="cofactor">
    <cofactor evidence="24">
        <name>Ca(2+)</name>
        <dbReference type="ChEBI" id="CHEBI:29108"/>
    </cofactor>
    <text evidence="24">Can bind about 5 Ca(2+) ions per subunit.</text>
</comment>
<evidence type="ECO:0000256" key="26">
    <source>
        <dbReference type="PIRSR" id="PIRSR621190-5"/>
    </source>
</evidence>
<dbReference type="InterPro" id="IPR000585">
    <property type="entry name" value="Hemopexin-like_dom"/>
</dbReference>
<comment type="cofactor">
    <cofactor evidence="24">
        <name>Zn(2+)</name>
        <dbReference type="ChEBI" id="CHEBI:29105"/>
    </cofactor>
    <text evidence="24">Binds 2 Zn(2+) ions per subunit.</text>
</comment>
<evidence type="ECO:0000259" key="30">
    <source>
        <dbReference type="SMART" id="SM00235"/>
    </source>
</evidence>
<dbReference type="InterPro" id="IPR036375">
    <property type="entry name" value="Hemopexin-like_dom_sf"/>
</dbReference>
<evidence type="ECO:0000256" key="16">
    <source>
        <dbReference type="ARBA" id="ARBA00023145"/>
    </source>
</evidence>
<feature type="domain" description="Peptidase metallopeptidase" evidence="30">
    <location>
        <begin position="107"/>
        <end position="267"/>
    </location>
</feature>
<dbReference type="GO" id="GO:0031012">
    <property type="term" value="C:extracellular matrix"/>
    <property type="evidence" value="ECO:0007669"/>
    <property type="project" value="InterPro"/>
</dbReference>
<dbReference type="GO" id="GO:2000378">
    <property type="term" value="P:negative regulation of reactive oxygen species metabolic process"/>
    <property type="evidence" value="ECO:0007669"/>
    <property type="project" value="Ensembl"/>
</dbReference>
<evidence type="ECO:0000256" key="15">
    <source>
        <dbReference type="ARBA" id="ARBA00023105"/>
    </source>
</evidence>
<evidence type="ECO:0000256" key="9">
    <source>
        <dbReference type="ARBA" id="ARBA00022737"/>
    </source>
</evidence>
<dbReference type="GO" id="GO:0005829">
    <property type="term" value="C:cytosol"/>
    <property type="evidence" value="ECO:0007669"/>
    <property type="project" value="Ensembl"/>
</dbReference>
<evidence type="ECO:0000256" key="29">
    <source>
        <dbReference type="SAM" id="SignalP"/>
    </source>
</evidence>
<feature type="binding site" evidence="24">
    <location>
        <position position="126"/>
    </location>
    <ligand>
        <name>Ca(2+)</name>
        <dbReference type="ChEBI" id="CHEBI:29108"/>
        <label>1</label>
    </ligand>
</feature>
<evidence type="ECO:0000256" key="1">
    <source>
        <dbReference type="ARBA" id="ARBA00004498"/>
    </source>
</evidence>
<feature type="active site" evidence="22">
    <location>
        <position position="221"/>
    </location>
</feature>
<evidence type="ECO:0000256" key="23">
    <source>
        <dbReference type="PIRSR" id="PIRSR001191-2"/>
    </source>
</evidence>
<dbReference type="InParanoid" id="A0A286XCC1"/>
<dbReference type="GeneTree" id="ENSGT00940000159759"/>
<dbReference type="InterPro" id="IPR021158">
    <property type="entry name" value="Pept_M10A_Zn_BS"/>
</dbReference>
<evidence type="ECO:0000256" key="11">
    <source>
        <dbReference type="ARBA" id="ARBA00022833"/>
    </source>
</evidence>
<feature type="short sequence motif" description="Cysteine switch" evidence="26">
    <location>
        <begin position="92"/>
        <end position="99"/>
    </location>
</feature>
<dbReference type="SUPFAM" id="SSF55486">
    <property type="entry name" value="Metalloproteases ('zincins'), catalytic domain"/>
    <property type="match status" value="1"/>
</dbReference>
<feature type="binding site" description="in inhibited form" evidence="24">
    <location>
        <position position="94"/>
    </location>
    <ligand>
        <name>Zn(2+)</name>
        <dbReference type="ChEBI" id="CHEBI:29105"/>
        <label>2</label>
        <note>catalytic</note>
    </ligand>
</feature>
<evidence type="ECO:0000256" key="18">
    <source>
        <dbReference type="ARBA" id="ARBA00036188"/>
    </source>
</evidence>
<dbReference type="GO" id="GO:0030198">
    <property type="term" value="P:extracellular matrix organization"/>
    <property type="evidence" value="ECO:0007669"/>
    <property type="project" value="TreeGrafter"/>
</dbReference>
<evidence type="ECO:0000256" key="2">
    <source>
        <dbReference type="ARBA" id="ARBA00010370"/>
    </source>
</evidence>
<reference evidence="31" key="2">
    <citation type="submission" date="2025-08" db="UniProtKB">
        <authorList>
            <consortium name="Ensembl"/>
        </authorList>
    </citation>
    <scope>IDENTIFICATION</scope>
    <source>
        <strain evidence="31">2N</strain>
    </source>
</reference>
<feature type="binding site" evidence="24">
    <location>
        <position position="201"/>
    </location>
    <ligand>
        <name>Ca(2+)</name>
        <dbReference type="ChEBI" id="CHEBI:29108"/>
        <label>1</label>
    </ligand>
</feature>
<dbReference type="GO" id="GO:0008270">
    <property type="term" value="F:zinc ion binding"/>
    <property type="evidence" value="ECO:0007669"/>
    <property type="project" value="InterPro"/>
</dbReference>
<feature type="binding site" evidence="24">
    <location>
        <position position="178"/>
    </location>
    <ligand>
        <name>Ca(2+)</name>
        <dbReference type="ChEBI" id="CHEBI:29108"/>
        <label>3</label>
    </ligand>
</feature>
<keyword evidence="17 25" id="KW-1015">Disulfide bond</keyword>
<evidence type="ECO:0000256" key="14">
    <source>
        <dbReference type="ARBA" id="ARBA00023049"/>
    </source>
</evidence>
<name>A0A286XCC1_CAVPO</name>
<evidence type="ECO:0000256" key="22">
    <source>
        <dbReference type="PIRSR" id="PIRSR001191-1"/>
    </source>
</evidence>
<dbReference type="GO" id="GO:0030334">
    <property type="term" value="P:regulation of cell migration"/>
    <property type="evidence" value="ECO:0007669"/>
    <property type="project" value="Ensembl"/>
</dbReference>
<dbReference type="GO" id="GO:0004222">
    <property type="term" value="F:metalloendopeptidase activity"/>
    <property type="evidence" value="ECO:0007669"/>
    <property type="project" value="UniProtKB-EC"/>
</dbReference>
<dbReference type="GO" id="GO:0071492">
    <property type="term" value="P:cellular response to UV-A"/>
    <property type="evidence" value="ECO:0007669"/>
    <property type="project" value="Ensembl"/>
</dbReference>
<feature type="binding site" evidence="24">
    <location>
        <position position="346"/>
    </location>
    <ligand>
        <name>Ca(2+)</name>
        <dbReference type="ChEBI" id="CHEBI:29108"/>
        <label>5</label>
    </ligand>
</feature>
<dbReference type="InterPro" id="IPR024079">
    <property type="entry name" value="MetalloPept_cat_dom_sf"/>
</dbReference>
<dbReference type="GO" id="GO:0045087">
    <property type="term" value="P:innate immune response"/>
    <property type="evidence" value="ECO:0007669"/>
    <property type="project" value="UniProtKB-KW"/>
</dbReference>
<comment type="catalytic activity">
    <reaction evidence="18">
        <text>Preferential cleavage where P1', P2' and P3' are hydrophobic residues.</text>
        <dbReference type="EC" id="3.4.24.17"/>
    </reaction>
</comment>
<feature type="region of interest" description="Disordered" evidence="28">
    <location>
        <begin position="269"/>
        <end position="295"/>
    </location>
</feature>
<dbReference type="InterPro" id="IPR006026">
    <property type="entry name" value="Peptidase_Metallo"/>
</dbReference>
<feature type="binding site" evidence="23">
    <location>
        <position position="224"/>
    </location>
    <ligand>
        <name>Zn(2+)</name>
        <dbReference type="ChEBI" id="CHEBI:29105"/>
        <label>2</label>
        <note>catalytic</note>
    </ligand>
</feature>
<dbReference type="Pfam" id="PF00413">
    <property type="entry name" value="Peptidase_M10"/>
    <property type="match status" value="1"/>
</dbReference>
<feature type="binding site" evidence="24">
    <location>
        <position position="196"/>
    </location>
    <ligand>
        <name>Ca(2+)</name>
        <dbReference type="ChEBI" id="CHEBI:29108"/>
        <label>2</label>
    </ligand>
</feature>
<feature type="repeat" description="Hemopexin" evidence="27">
    <location>
        <begin position="388"/>
        <end position="436"/>
    </location>
</feature>
<comment type="subcellular location">
    <subcellularLocation>
        <location evidence="1">Secreted</location>
        <location evidence="1">Extracellular space</location>
        <location evidence="1">Extracellular matrix</location>
    </subcellularLocation>
</comment>
<dbReference type="EC" id="3.4.24.17" evidence="19"/>
<feature type="binding site" evidence="24">
    <location>
        <position position="203"/>
    </location>
    <ligand>
        <name>Ca(2+)</name>
        <dbReference type="ChEBI" id="CHEBI:29108"/>
        <label>1</label>
    </ligand>
</feature>
<feature type="signal peptide" evidence="29">
    <location>
        <begin position="1"/>
        <end position="18"/>
    </location>
</feature>
<feature type="binding site" evidence="24">
    <location>
        <position position="198"/>
    </location>
    <ligand>
        <name>Zn(2+)</name>
        <dbReference type="ChEBI" id="CHEBI:29105"/>
        <label>1</label>
    </ligand>
</feature>
<gene>
    <name evidence="31" type="primary">MMP3</name>
</gene>
<dbReference type="SUPFAM" id="SSF50923">
    <property type="entry name" value="Hemopexin-like domain"/>
    <property type="match status" value="1"/>
</dbReference>
<keyword evidence="16" id="KW-0865">Zymogen</keyword>
<feature type="binding site" evidence="24">
    <location>
        <position position="440"/>
    </location>
    <ligand>
        <name>Ca(2+)</name>
        <dbReference type="ChEBI" id="CHEBI:29108"/>
        <label>4</label>
    </ligand>
</feature>
<evidence type="ECO:0000256" key="7">
    <source>
        <dbReference type="ARBA" id="ARBA00022723"/>
    </source>
</evidence>
<dbReference type="PIRSF" id="PIRSF001191">
    <property type="entry name" value="Peptidase_M10A_matrix"/>
    <property type="match status" value="1"/>
</dbReference>
<keyword evidence="4" id="KW-0272">Extracellular matrix</keyword>
<dbReference type="GO" id="GO:0006508">
    <property type="term" value="P:proteolysis"/>
    <property type="evidence" value="ECO:0007669"/>
    <property type="project" value="UniProtKB-KW"/>
</dbReference>
<feature type="disulfide bond" evidence="25">
    <location>
        <begin position="293"/>
        <end position="479"/>
    </location>
</feature>
<feature type="binding site" evidence="24">
    <location>
        <position position="185"/>
    </location>
    <ligand>
        <name>Zn(2+)</name>
        <dbReference type="ChEBI" id="CHEBI:29105"/>
        <label>1</label>
    </ligand>
</feature>
<organism evidence="31 32">
    <name type="scientific">Cavia porcellus</name>
    <name type="common">Guinea pig</name>
    <dbReference type="NCBI Taxonomy" id="10141"/>
    <lineage>
        <taxon>Eukaryota</taxon>
        <taxon>Metazoa</taxon>
        <taxon>Chordata</taxon>
        <taxon>Craniata</taxon>
        <taxon>Vertebrata</taxon>
        <taxon>Euteleostomi</taxon>
        <taxon>Mammalia</taxon>
        <taxon>Eutheria</taxon>
        <taxon>Euarchontoglires</taxon>
        <taxon>Glires</taxon>
        <taxon>Rodentia</taxon>
        <taxon>Hystricomorpha</taxon>
        <taxon>Caviidae</taxon>
        <taxon>Cavia</taxon>
    </lineage>
</organism>
<dbReference type="InterPro" id="IPR018486">
    <property type="entry name" value="Hemopexin_CS"/>
</dbReference>
<feature type="binding site" evidence="24">
    <location>
        <position position="394"/>
    </location>
    <ligand>
        <name>Ca(2+)</name>
        <dbReference type="ChEBI" id="CHEBI:29108"/>
        <label>5</label>
    </ligand>
</feature>
<dbReference type="PRINTS" id="PR00138">
    <property type="entry name" value="MATRIXIN"/>
</dbReference>
<dbReference type="Gene3D" id="2.110.10.10">
    <property type="entry name" value="Hemopexin-like domain"/>
    <property type="match status" value="1"/>
</dbReference>
<keyword evidence="5" id="KW-0399">Innate immunity</keyword>
<dbReference type="Pfam" id="PF00045">
    <property type="entry name" value="Hemopexin"/>
    <property type="match status" value="4"/>
</dbReference>
<dbReference type="InterPro" id="IPR018487">
    <property type="entry name" value="Hemopexin-like_repeat"/>
</dbReference>
<evidence type="ECO:0000256" key="20">
    <source>
        <dbReference type="ARBA" id="ARBA00039664"/>
    </source>
</evidence>
<keyword evidence="32" id="KW-1185">Reference proteome</keyword>
<dbReference type="FunFam" id="2.110.10.10:FF:000002">
    <property type="entry name" value="Matrix metallopeptidase 3"/>
    <property type="match status" value="1"/>
</dbReference>
<dbReference type="CDD" id="cd04278">
    <property type="entry name" value="ZnMc_MMP"/>
    <property type="match status" value="1"/>
</dbReference>
<dbReference type="GO" id="GO:0034614">
    <property type="term" value="P:cellular response to reactive oxygen species"/>
    <property type="evidence" value="ECO:0007669"/>
    <property type="project" value="Ensembl"/>
</dbReference>
<evidence type="ECO:0000256" key="27">
    <source>
        <dbReference type="PROSITE-ProRule" id="PRU01011"/>
    </source>
</evidence>
<dbReference type="Pfam" id="PF01471">
    <property type="entry name" value="PG_binding_1"/>
    <property type="match status" value="1"/>
</dbReference>
<reference evidence="31" key="3">
    <citation type="submission" date="2025-09" db="UniProtKB">
        <authorList>
            <consortium name="Ensembl"/>
        </authorList>
    </citation>
    <scope>IDENTIFICATION</scope>
    <source>
        <strain evidence="31">2N</strain>
    </source>
</reference>
<dbReference type="STRING" id="10141.ENSCPOP00000023047"/>
<dbReference type="GO" id="GO:0005739">
    <property type="term" value="C:mitochondrion"/>
    <property type="evidence" value="ECO:0007669"/>
    <property type="project" value="Ensembl"/>
</dbReference>
<dbReference type="GO" id="GO:0051898">
    <property type="term" value="P:negative regulation of phosphatidylinositol 3-kinase/protein kinase B signal transduction"/>
    <property type="evidence" value="ECO:0007669"/>
    <property type="project" value="Ensembl"/>
</dbReference>
<dbReference type="PROSITE" id="PS00024">
    <property type="entry name" value="HEMOPEXIN"/>
    <property type="match status" value="1"/>
</dbReference>
<dbReference type="PANTHER" id="PTHR10201:SF215">
    <property type="entry name" value="STROMELYSIN-1"/>
    <property type="match status" value="1"/>
</dbReference>
<feature type="binding site" evidence="24">
    <location>
        <position position="344"/>
    </location>
    <ligand>
        <name>Ca(2+)</name>
        <dbReference type="ChEBI" id="CHEBI:29108"/>
        <label>4</label>
    </ligand>
</feature>
<comment type="similarity">
    <text evidence="2">Belongs to the peptidase M10A family.</text>
</comment>
<dbReference type="PANTHER" id="PTHR10201">
    <property type="entry name" value="MATRIX METALLOPROTEINASE"/>
    <property type="match status" value="1"/>
</dbReference>
<dbReference type="PROSITE" id="PS51642">
    <property type="entry name" value="HEMOPEXIN_2"/>
    <property type="match status" value="3"/>
</dbReference>
<protein>
    <recommendedName>
        <fullName evidence="20">Stromelysin-1</fullName>
        <ecNumber evidence="19">3.4.24.17</ecNumber>
    </recommendedName>
    <alternativeName>
        <fullName evidence="21">Matrix metalloproteinase-3</fullName>
    </alternativeName>
</protein>
<evidence type="ECO:0000256" key="21">
    <source>
        <dbReference type="ARBA" id="ARBA00041331"/>
    </source>
</evidence>
<dbReference type="GO" id="GO:0071230">
    <property type="term" value="P:cellular response to amino acid stimulus"/>
    <property type="evidence" value="ECO:0007669"/>
    <property type="project" value="Ensembl"/>
</dbReference>
<dbReference type="Proteomes" id="UP000005447">
    <property type="component" value="Unassembled WGS sequence"/>
</dbReference>
<dbReference type="SMART" id="SM00120">
    <property type="entry name" value="HX"/>
    <property type="match status" value="4"/>
</dbReference>
<dbReference type="Bgee" id="ENSCPOG00000033163">
    <property type="expression patterns" value="Expressed in thyroid gland and 3 other cell types or tissues"/>
</dbReference>
<feature type="binding site" evidence="24">
    <location>
        <position position="300"/>
    </location>
    <ligand>
        <name>Ca(2+)</name>
        <dbReference type="ChEBI" id="CHEBI:29108"/>
        <label>4</label>
    </ligand>
</feature>
<dbReference type="InterPro" id="IPR033739">
    <property type="entry name" value="M10A_MMP"/>
</dbReference>
<keyword evidence="3" id="KW-0964">Secreted</keyword>
<dbReference type="InterPro" id="IPR002477">
    <property type="entry name" value="Peptidoglycan-bd-like"/>
</dbReference>
<sequence>RDMERLPILLWLCVAASSAHPLNGAARREDSGMELLQQYLENYYDLGKIVKQLVRTPGDSPVEKKIQEMQKFLGLKVTGKLDSDTLDIIRKPRCGVPDVGQFTQFPGMPKWRKNDLTYRVVNYTQDLSRDEVDSAIEKALKVWAEVTPLTFSRIYDGEADIMISFAFREHGDYIPFDGPGNVLGHAYAPGPGINGDAHFDDDELWTKDTTGTNLFLVAAHELGHSLGLFHSADPKALMYPLYNSFTDLARFRLSQDDVNGIQFLYGPPPASPADPKVPTEPSHQESETPPASCDPALSFDAVSTLRGEILFFKGRHVWRKSLRTAEPELYLISAFWPALPSGLDAAYEVTSKDTVFAFKGNQFWAIRGLEMQAGFPKSIYTLGFPATVKKLDAAIFVKEKKWTYFFAEDQYWRFDEKKQVMEAGFPRKISEDFPGVEKVDAAFEAFGFFYFFNESSQLEFDPNAKKVTHTLKSNSWFNC</sequence>
<accession>A0A286XCC1</accession>
<dbReference type="Gene3D" id="3.40.390.10">
    <property type="entry name" value="Collagenase (Catalytic Domain)"/>
    <property type="match status" value="1"/>
</dbReference>
<dbReference type="PROSITE" id="PS00546">
    <property type="entry name" value="CYSTEINE_SWITCH"/>
    <property type="match status" value="1"/>
</dbReference>
<evidence type="ECO:0000256" key="6">
    <source>
        <dbReference type="ARBA" id="ARBA00022670"/>
    </source>
</evidence>
<feature type="binding site" evidence="24">
    <location>
        <position position="200"/>
    </location>
    <ligand>
        <name>Ca(2+)</name>
        <dbReference type="ChEBI" id="CHEBI:29108"/>
        <label>3</label>
    </ligand>
</feature>
<keyword evidence="14" id="KW-0482">Metalloprotease</keyword>
<dbReference type="InterPro" id="IPR001818">
    <property type="entry name" value="Pept_M10_metallopeptidase"/>
</dbReference>
<dbReference type="OMA" id="NFVQQYL"/>
<keyword evidence="7 23" id="KW-0479">Metal-binding</keyword>
<proteinExistence type="inferred from homology"/>
<dbReference type="GO" id="GO:0030574">
    <property type="term" value="P:collagen catabolic process"/>
    <property type="evidence" value="ECO:0007669"/>
    <property type="project" value="UniProtKB-KW"/>
</dbReference>
<keyword evidence="12 24" id="KW-0106">Calcium</keyword>
<dbReference type="FunFam" id="3.40.390.10:FF:000007">
    <property type="entry name" value="Collagenase 3"/>
    <property type="match status" value="1"/>
</dbReference>
<evidence type="ECO:0000256" key="4">
    <source>
        <dbReference type="ARBA" id="ARBA00022530"/>
    </source>
</evidence>
<keyword evidence="15" id="KW-0177">Collagen degradation</keyword>
<feature type="binding site" evidence="24">
    <location>
        <position position="238"/>
    </location>
    <ligand>
        <name>Zn(2+)</name>
        <dbReference type="ChEBI" id="CHEBI:29105"/>
        <label>2</label>
        <note>catalytic</note>
    </ligand>
</feature>
<dbReference type="VEuPathDB" id="HostDB:ENSCPOG00000033163"/>
<feature type="binding site" evidence="24">
    <location>
        <position position="177"/>
    </location>
    <ligand>
        <name>Ca(2+)</name>
        <dbReference type="ChEBI" id="CHEBI:29108"/>
        <label>3</label>
    </ligand>
</feature>
<evidence type="ECO:0000256" key="28">
    <source>
        <dbReference type="SAM" id="MobiDB-lite"/>
    </source>
</evidence>
<evidence type="ECO:0000313" key="31">
    <source>
        <dbReference type="Ensembl" id="ENSCPOP00000023047.1"/>
    </source>
</evidence>
<dbReference type="AlphaFoldDB" id="A0A286XCC1"/>
<feature type="binding site" evidence="24">
    <location>
        <position position="172"/>
    </location>
    <ligand>
        <name>Zn(2+)</name>
        <dbReference type="ChEBI" id="CHEBI:29105"/>
        <label>1</label>
    </ligand>
</feature>
<dbReference type="SUPFAM" id="SSF47090">
    <property type="entry name" value="PGBD-like"/>
    <property type="match status" value="1"/>
</dbReference>
<feature type="chain" id="PRO_5017021803" description="Stromelysin-1" evidence="29">
    <location>
        <begin position="19"/>
        <end position="479"/>
    </location>
</feature>
<evidence type="ECO:0000256" key="25">
    <source>
        <dbReference type="PIRSR" id="PIRSR621190-3"/>
    </source>
</evidence>
<dbReference type="EMBL" id="AAKN02024397">
    <property type="status" value="NOT_ANNOTATED_CDS"/>
    <property type="molecule type" value="Genomic_DNA"/>
</dbReference>
<feature type="repeat" description="Hemopexin" evidence="27">
    <location>
        <begin position="340"/>
        <end position="386"/>
    </location>
</feature>
<feature type="binding site" evidence="24">
    <location>
        <position position="203"/>
    </location>
    <ligand>
        <name>Ca(2+)</name>
        <dbReference type="ChEBI" id="CHEBI:29108"/>
        <label>3</label>
    </ligand>
</feature>
<reference evidence="32" key="1">
    <citation type="journal article" date="2011" name="Nature">
        <title>A high-resolution map of human evolutionary constraint using 29 mammals.</title>
        <authorList>
            <person name="Lindblad-Toh K."/>
            <person name="Garber M."/>
            <person name="Zuk O."/>
            <person name="Lin M.F."/>
            <person name="Parker B.J."/>
            <person name="Washietl S."/>
            <person name="Kheradpour P."/>
            <person name="Ernst J."/>
            <person name="Jordan G."/>
            <person name="Mauceli E."/>
            <person name="Ward L.D."/>
            <person name="Lowe C.B."/>
            <person name="Holloway A.K."/>
            <person name="Clamp M."/>
            <person name="Gnerre S."/>
            <person name="Alfoldi J."/>
            <person name="Beal K."/>
            <person name="Chang J."/>
            <person name="Clawson H."/>
            <person name="Cuff J."/>
            <person name="Di Palma F."/>
            <person name="Fitzgerald S."/>
            <person name="Flicek P."/>
            <person name="Guttman M."/>
            <person name="Hubisz M.J."/>
            <person name="Jaffe D.B."/>
            <person name="Jungreis I."/>
            <person name="Kent W.J."/>
            <person name="Kostka D."/>
            <person name="Lara M."/>
            <person name="Martins A.L."/>
            <person name="Massingham T."/>
            <person name="Moltke I."/>
            <person name="Raney B.J."/>
            <person name="Rasmussen M.D."/>
            <person name="Robinson J."/>
            <person name="Stark A."/>
            <person name="Vilella A.J."/>
            <person name="Wen J."/>
            <person name="Xie X."/>
            <person name="Zody M.C."/>
            <person name="Baldwin J."/>
            <person name="Bloom T."/>
            <person name="Chin C.W."/>
            <person name="Heiman D."/>
            <person name="Nicol R."/>
            <person name="Nusbaum C."/>
            <person name="Young S."/>
            <person name="Wilkinson J."/>
            <person name="Worley K.C."/>
            <person name="Kovar C.L."/>
            <person name="Muzny D.M."/>
            <person name="Gibbs R.A."/>
            <person name="Cree A."/>
            <person name="Dihn H.H."/>
            <person name="Fowler G."/>
            <person name="Jhangiani S."/>
            <person name="Joshi V."/>
            <person name="Lee S."/>
            <person name="Lewis L.R."/>
            <person name="Nazareth L.V."/>
            <person name="Okwuonu G."/>
            <person name="Santibanez J."/>
            <person name="Warren W.C."/>
            <person name="Mardis E.R."/>
            <person name="Weinstock G.M."/>
            <person name="Wilson R.K."/>
            <person name="Delehaunty K."/>
            <person name="Dooling D."/>
            <person name="Fronik C."/>
            <person name="Fulton L."/>
            <person name="Fulton B."/>
            <person name="Graves T."/>
            <person name="Minx P."/>
            <person name="Sodergren E."/>
            <person name="Birney E."/>
            <person name="Margulies E.H."/>
            <person name="Herrero J."/>
            <person name="Green E.D."/>
            <person name="Haussler D."/>
            <person name="Siepel A."/>
            <person name="Goldman N."/>
            <person name="Pollard K.S."/>
            <person name="Pedersen J.S."/>
            <person name="Lander E.S."/>
            <person name="Kellis M."/>
        </authorList>
    </citation>
    <scope>NUCLEOTIDE SEQUENCE [LARGE SCALE GENOMIC DNA]</scope>
    <source>
        <strain evidence="32">2N</strain>
    </source>
</reference>
<keyword evidence="9" id="KW-0677">Repeat</keyword>
<feature type="binding site" evidence="23">
    <location>
        <position position="230"/>
    </location>
    <ligand>
        <name>Zn(2+)</name>
        <dbReference type="ChEBI" id="CHEBI:29105"/>
        <label>2</label>
        <note>catalytic</note>
    </ligand>
</feature>
<evidence type="ECO:0000256" key="13">
    <source>
        <dbReference type="ARBA" id="ARBA00022859"/>
    </source>
</evidence>
<feature type="repeat" description="Hemopexin" evidence="27">
    <location>
        <begin position="290"/>
        <end position="339"/>
    </location>
</feature>
<evidence type="ECO:0000256" key="19">
    <source>
        <dbReference type="ARBA" id="ARBA00039069"/>
    </source>
</evidence>
<keyword evidence="8 29" id="KW-0732">Signal</keyword>
<feature type="binding site" evidence="23">
    <location>
        <position position="220"/>
    </location>
    <ligand>
        <name>Zn(2+)</name>
        <dbReference type="ChEBI" id="CHEBI:29105"/>
        <label>2</label>
        <note>catalytic</note>
    </ligand>
</feature>